<evidence type="ECO:0000313" key="2">
    <source>
        <dbReference type="Proteomes" id="UP000183129"/>
    </source>
</evidence>
<dbReference type="Proteomes" id="UP000183129">
    <property type="component" value="Unassembled WGS sequence"/>
</dbReference>
<dbReference type="Pfam" id="PF01042">
    <property type="entry name" value="Ribonuc_L-PSP"/>
    <property type="match status" value="1"/>
</dbReference>
<protein>
    <submittedName>
        <fullName evidence="1">Enamine deaminase RidA, house cleaning of reactive enamine intermediates, YjgF/YER057c/UK114 family</fullName>
    </submittedName>
</protein>
<proteinExistence type="predicted"/>
<dbReference type="SUPFAM" id="SSF55298">
    <property type="entry name" value="YjgF-like"/>
    <property type="match status" value="1"/>
</dbReference>
<dbReference type="CDD" id="cd00448">
    <property type="entry name" value="YjgF_YER057c_UK114_family"/>
    <property type="match status" value="1"/>
</dbReference>
<name>A0A1I2FGB9_9SPHI</name>
<dbReference type="PANTHER" id="PTHR43857">
    <property type="entry name" value="BLR7761 PROTEIN"/>
    <property type="match status" value="1"/>
</dbReference>
<dbReference type="EMBL" id="FONS01000004">
    <property type="protein sequence ID" value="SFF03511.1"/>
    <property type="molecule type" value="Genomic_DNA"/>
</dbReference>
<reference evidence="1 2" key="1">
    <citation type="submission" date="2016-10" db="EMBL/GenBank/DDBJ databases">
        <authorList>
            <person name="de Groot N.N."/>
        </authorList>
    </citation>
    <scope>NUCLEOTIDE SEQUENCE [LARGE SCALE GENOMIC DNA]</scope>
    <source>
        <strain evidence="1 2">ATCC 51969</strain>
    </source>
</reference>
<gene>
    <name evidence="1" type="ORF">SAMN03003324_02181</name>
</gene>
<dbReference type="InterPro" id="IPR035959">
    <property type="entry name" value="RutC-like_sf"/>
</dbReference>
<evidence type="ECO:0000313" key="1">
    <source>
        <dbReference type="EMBL" id="SFF03511.1"/>
    </source>
</evidence>
<dbReference type="AlphaFoldDB" id="A0A1I2FGB9"/>
<dbReference type="Gene3D" id="3.30.1330.40">
    <property type="entry name" value="RutC-like"/>
    <property type="match status" value="1"/>
</dbReference>
<dbReference type="PANTHER" id="PTHR43857:SF1">
    <property type="entry name" value="YJGH FAMILY PROTEIN"/>
    <property type="match status" value="1"/>
</dbReference>
<sequence length="137" mass="15681">MRIQSPDKMETRNINPWKWQDTRSYSQAVEVKNVESTLYCSGQAAIDANGISSNEDMKSQLILALQNLEQVIQEAGYECKGIVRLNIYTTSTAELWPHFDIFQNWIAKYGIKQATTLLEVKSLFETLKVEFEATVVK</sequence>
<accession>A0A1I2FGB9</accession>
<dbReference type="STRING" id="34086.SAMN04488084_102613"/>
<dbReference type="InterPro" id="IPR006175">
    <property type="entry name" value="YjgF/YER057c/UK114"/>
</dbReference>
<organism evidence="1 2">
    <name type="scientific">Pedobacter antarcticus</name>
    <dbReference type="NCBI Taxonomy" id="34086"/>
    <lineage>
        <taxon>Bacteria</taxon>
        <taxon>Pseudomonadati</taxon>
        <taxon>Bacteroidota</taxon>
        <taxon>Sphingobacteriia</taxon>
        <taxon>Sphingobacteriales</taxon>
        <taxon>Sphingobacteriaceae</taxon>
        <taxon>Pedobacter</taxon>
    </lineage>
</organism>